<dbReference type="AlphaFoldDB" id="A0A167GXH2"/>
<protein>
    <submittedName>
        <fullName evidence="1">Uncharacterized protein</fullName>
    </submittedName>
</protein>
<organism evidence="1 2">
    <name type="scientific">Calocera viscosa (strain TUFC12733)</name>
    <dbReference type="NCBI Taxonomy" id="1330018"/>
    <lineage>
        <taxon>Eukaryota</taxon>
        <taxon>Fungi</taxon>
        <taxon>Dikarya</taxon>
        <taxon>Basidiomycota</taxon>
        <taxon>Agaricomycotina</taxon>
        <taxon>Dacrymycetes</taxon>
        <taxon>Dacrymycetales</taxon>
        <taxon>Dacrymycetaceae</taxon>
        <taxon>Calocera</taxon>
    </lineage>
</organism>
<proteinExistence type="predicted"/>
<dbReference type="Proteomes" id="UP000076738">
    <property type="component" value="Unassembled WGS sequence"/>
</dbReference>
<evidence type="ECO:0000313" key="2">
    <source>
        <dbReference type="Proteomes" id="UP000076738"/>
    </source>
</evidence>
<evidence type="ECO:0000313" key="1">
    <source>
        <dbReference type="EMBL" id="KZO91012.1"/>
    </source>
</evidence>
<name>A0A167GXH2_CALVF</name>
<keyword evidence="2" id="KW-1185">Reference proteome</keyword>
<dbReference type="EMBL" id="KV417330">
    <property type="protein sequence ID" value="KZO91012.1"/>
    <property type="molecule type" value="Genomic_DNA"/>
</dbReference>
<sequence length="65" mass="6977">MPDANTGTPRGFHPPGKCLPYISSAPGSGGWAREARLPLSSHVLASLLLTRNVDHAQRRWACVTP</sequence>
<gene>
    <name evidence="1" type="ORF">CALVIDRAFT_542174</name>
</gene>
<accession>A0A167GXH2</accession>
<reference evidence="1 2" key="1">
    <citation type="journal article" date="2016" name="Mol. Biol. Evol.">
        <title>Comparative Genomics of Early-Diverging Mushroom-Forming Fungi Provides Insights into the Origins of Lignocellulose Decay Capabilities.</title>
        <authorList>
            <person name="Nagy L.G."/>
            <person name="Riley R."/>
            <person name="Tritt A."/>
            <person name="Adam C."/>
            <person name="Daum C."/>
            <person name="Floudas D."/>
            <person name="Sun H."/>
            <person name="Yadav J.S."/>
            <person name="Pangilinan J."/>
            <person name="Larsson K.H."/>
            <person name="Matsuura K."/>
            <person name="Barry K."/>
            <person name="Labutti K."/>
            <person name="Kuo R."/>
            <person name="Ohm R.A."/>
            <person name="Bhattacharya S.S."/>
            <person name="Shirouzu T."/>
            <person name="Yoshinaga Y."/>
            <person name="Martin F.M."/>
            <person name="Grigoriev I.V."/>
            <person name="Hibbett D.S."/>
        </authorList>
    </citation>
    <scope>NUCLEOTIDE SEQUENCE [LARGE SCALE GENOMIC DNA]</scope>
    <source>
        <strain evidence="1 2">TUFC12733</strain>
    </source>
</reference>